<protein>
    <submittedName>
        <fullName evidence="4">Lysinespecific demethylase lidlike</fullName>
    </submittedName>
</protein>
<dbReference type="AlphaFoldDB" id="A0A7T8GRY6"/>
<keyword evidence="4" id="KW-0808">Transferase</keyword>
<dbReference type="GO" id="GO:0000785">
    <property type="term" value="C:chromatin"/>
    <property type="evidence" value="ECO:0007669"/>
    <property type="project" value="TreeGrafter"/>
</dbReference>
<dbReference type="InterPro" id="IPR003347">
    <property type="entry name" value="JmjC_dom"/>
</dbReference>
<dbReference type="Pfam" id="PF02373">
    <property type="entry name" value="JmjC"/>
    <property type="match status" value="1"/>
</dbReference>
<dbReference type="SMART" id="SM00558">
    <property type="entry name" value="JmjC"/>
    <property type="match status" value="1"/>
</dbReference>
<dbReference type="Proteomes" id="UP000595437">
    <property type="component" value="Chromosome 16"/>
</dbReference>
<evidence type="ECO:0000256" key="2">
    <source>
        <dbReference type="ARBA" id="ARBA00023004"/>
    </source>
</evidence>
<dbReference type="SUPFAM" id="SSF51197">
    <property type="entry name" value="Clavaminate synthase-like"/>
    <property type="match status" value="1"/>
</dbReference>
<dbReference type="EMBL" id="CP045905">
    <property type="protein sequence ID" value="QQP36694.1"/>
    <property type="molecule type" value="Genomic_DNA"/>
</dbReference>
<accession>A0A7T8GRY6</accession>
<evidence type="ECO:0000259" key="3">
    <source>
        <dbReference type="PROSITE" id="PS51184"/>
    </source>
</evidence>
<dbReference type="GO" id="GO:0034647">
    <property type="term" value="F:histone H3K4me/H3K4me2/H3K4me3 demethylase activity"/>
    <property type="evidence" value="ECO:0007669"/>
    <property type="project" value="TreeGrafter"/>
</dbReference>
<dbReference type="GO" id="GO:0008168">
    <property type="term" value="F:methyltransferase activity"/>
    <property type="evidence" value="ECO:0007669"/>
    <property type="project" value="UniProtKB-KW"/>
</dbReference>
<evidence type="ECO:0000313" key="5">
    <source>
        <dbReference type="Proteomes" id="UP000595437"/>
    </source>
</evidence>
<keyword evidence="4" id="KW-0489">Methyltransferase</keyword>
<sequence>MDMDISGMKVPWLYVGMCFSTFCWHTEDHWTPSINYLHWGEPKIWYGIPGTFAEKAETIMRESAKELFTGQPDLLHHIVTTVNPNILQAHGIPIYRGEQHAGEFIITFPRAYHAGFNAGYNLAEAVNLLHRIGYPLGGSVWSTIAS</sequence>
<dbReference type="GO" id="GO:0005634">
    <property type="term" value="C:nucleus"/>
    <property type="evidence" value="ECO:0007669"/>
    <property type="project" value="TreeGrafter"/>
</dbReference>
<dbReference type="PROSITE" id="PS51184">
    <property type="entry name" value="JMJC"/>
    <property type="match status" value="1"/>
</dbReference>
<dbReference type="PANTHER" id="PTHR10694:SF33">
    <property type="entry name" value="LYSINE-SPECIFIC DEMETHYLASE 5"/>
    <property type="match status" value="1"/>
</dbReference>
<proteinExistence type="predicted"/>
<keyword evidence="2" id="KW-0408">Iron</keyword>
<feature type="domain" description="JmjC" evidence="3">
    <location>
        <begin position="1"/>
        <end position="145"/>
    </location>
</feature>
<evidence type="ECO:0000313" key="4">
    <source>
        <dbReference type="EMBL" id="QQP36694.1"/>
    </source>
</evidence>
<dbReference type="GO" id="GO:0006355">
    <property type="term" value="P:regulation of DNA-templated transcription"/>
    <property type="evidence" value="ECO:0007669"/>
    <property type="project" value="TreeGrafter"/>
</dbReference>
<dbReference type="GO" id="GO:0032259">
    <property type="term" value="P:methylation"/>
    <property type="evidence" value="ECO:0007669"/>
    <property type="project" value="UniProtKB-KW"/>
</dbReference>
<dbReference type="Gene3D" id="2.60.120.650">
    <property type="entry name" value="Cupin"/>
    <property type="match status" value="1"/>
</dbReference>
<name>A0A7T8GRY6_CALRO</name>
<dbReference type="OrthoDB" id="1678912at2759"/>
<reference evidence="5" key="1">
    <citation type="submission" date="2021-01" db="EMBL/GenBank/DDBJ databases">
        <title>Caligus Genome Assembly.</title>
        <authorList>
            <person name="Gallardo-Escarate C."/>
        </authorList>
    </citation>
    <scope>NUCLEOTIDE SEQUENCE [LARGE SCALE GENOMIC DNA]</scope>
</reference>
<evidence type="ECO:0000256" key="1">
    <source>
        <dbReference type="ARBA" id="ARBA00022723"/>
    </source>
</evidence>
<keyword evidence="1" id="KW-0479">Metal-binding</keyword>
<dbReference type="GO" id="GO:0046872">
    <property type="term" value="F:metal ion binding"/>
    <property type="evidence" value="ECO:0007669"/>
    <property type="project" value="UniProtKB-KW"/>
</dbReference>
<dbReference type="PANTHER" id="PTHR10694">
    <property type="entry name" value="LYSINE-SPECIFIC DEMETHYLASE"/>
    <property type="match status" value="1"/>
</dbReference>
<keyword evidence="5" id="KW-1185">Reference proteome</keyword>
<gene>
    <name evidence="4" type="ORF">FKW44_021866</name>
</gene>
<organism evidence="4 5">
    <name type="scientific">Caligus rogercresseyi</name>
    <name type="common">Sea louse</name>
    <dbReference type="NCBI Taxonomy" id="217165"/>
    <lineage>
        <taxon>Eukaryota</taxon>
        <taxon>Metazoa</taxon>
        <taxon>Ecdysozoa</taxon>
        <taxon>Arthropoda</taxon>
        <taxon>Crustacea</taxon>
        <taxon>Multicrustacea</taxon>
        <taxon>Hexanauplia</taxon>
        <taxon>Copepoda</taxon>
        <taxon>Siphonostomatoida</taxon>
        <taxon>Caligidae</taxon>
        <taxon>Caligus</taxon>
    </lineage>
</organism>